<reference evidence="6 7" key="2">
    <citation type="submission" date="2020-03" db="EMBL/GenBank/DDBJ databases">
        <authorList>
            <person name="Ichikawa N."/>
            <person name="Kimura A."/>
            <person name="Kitahashi Y."/>
            <person name="Uohara A."/>
        </authorList>
    </citation>
    <scope>NUCLEOTIDE SEQUENCE [LARGE SCALE GENOMIC DNA]</scope>
    <source>
        <strain evidence="6 7">NBRC 108638</strain>
    </source>
</reference>
<dbReference type="PANTHER" id="PTHR43046:SF16">
    <property type="entry name" value="ADP-RIBOSE PYROPHOSPHATASE YJHB-RELATED"/>
    <property type="match status" value="1"/>
</dbReference>
<organism evidence="6 7">
    <name type="scientific">Phytohabitans rumicis</name>
    <dbReference type="NCBI Taxonomy" id="1076125"/>
    <lineage>
        <taxon>Bacteria</taxon>
        <taxon>Bacillati</taxon>
        <taxon>Actinomycetota</taxon>
        <taxon>Actinomycetes</taxon>
        <taxon>Micromonosporales</taxon>
        <taxon>Micromonosporaceae</taxon>
    </lineage>
</organism>
<dbReference type="CDD" id="cd04683">
    <property type="entry name" value="NUDIX_Hydrolase"/>
    <property type="match status" value="1"/>
</dbReference>
<evidence type="ECO:0000313" key="6">
    <source>
        <dbReference type="EMBL" id="GFJ94739.1"/>
    </source>
</evidence>
<protein>
    <recommendedName>
        <fullName evidence="5">Nudix hydrolase domain-containing protein</fullName>
    </recommendedName>
</protein>
<dbReference type="SUPFAM" id="SSF55811">
    <property type="entry name" value="Nudix"/>
    <property type="match status" value="1"/>
</dbReference>
<comment type="caution">
    <text evidence="6">The sequence shown here is derived from an EMBL/GenBank/DDBJ whole genome shotgun (WGS) entry which is preliminary data.</text>
</comment>
<comment type="similarity">
    <text evidence="2 4">Belongs to the Nudix hydrolase family.</text>
</comment>
<dbReference type="AlphaFoldDB" id="A0A6V8LJD5"/>
<dbReference type="InterPro" id="IPR020476">
    <property type="entry name" value="Nudix_hydrolase"/>
</dbReference>
<dbReference type="PANTHER" id="PTHR43046">
    <property type="entry name" value="GDP-MANNOSE MANNOSYL HYDROLASE"/>
    <property type="match status" value="1"/>
</dbReference>
<dbReference type="Proteomes" id="UP000482960">
    <property type="component" value="Unassembled WGS sequence"/>
</dbReference>
<evidence type="ECO:0000256" key="3">
    <source>
        <dbReference type="ARBA" id="ARBA00022801"/>
    </source>
</evidence>
<evidence type="ECO:0000256" key="2">
    <source>
        <dbReference type="ARBA" id="ARBA00005582"/>
    </source>
</evidence>
<dbReference type="EMBL" id="BLPG01000001">
    <property type="protein sequence ID" value="GFJ94739.1"/>
    <property type="molecule type" value="Genomic_DNA"/>
</dbReference>
<dbReference type="Gene3D" id="3.90.79.10">
    <property type="entry name" value="Nucleoside Triphosphate Pyrophosphohydrolase"/>
    <property type="match status" value="1"/>
</dbReference>
<dbReference type="InterPro" id="IPR015797">
    <property type="entry name" value="NUDIX_hydrolase-like_dom_sf"/>
</dbReference>
<dbReference type="InterPro" id="IPR000086">
    <property type="entry name" value="NUDIX_hydrolase_dom"/>
</dbReference>
<evidence type="ECO:0000259" key="5">
    <source>
        <dbReference type="PROSITE" id="PS51462"/>
    </source>
</evidence>
<sequence length="137" mass="14529">MLLLIRAGDILLALRDGTGYADGLWNLPSGKLEAGEHALAAVLREAREEVGVHLGPADLRPAGTLHYRNPEGQGRLGLFFAATADPDRHGEPVNAEPHKCAGIGWFPIGTLPPNTVPYTAEGVGLYLRGEPFGVAGW</sequence>
<gene>
    <name evidence="6" type="ORF">Prum_083810</name>
</gene>
<proteinExistence type="inferred from homology"/>
<dbReference type="GO" id="GO:0016787">
    <property type="term" value="F:hydrolase activity"/>
    <property type="evidence" value="ECO:0007669"/>
    <property type="project" value="UniProtKB-KW"/>
</dbReference>
<dbReference type="PROSITE" id="PS00893">
    <property type="entry name" value="NUDIX_BOX"/>
    <property type="match status" value="1"/>
</dbReference>
<keyword evidence="7" id="KW-1185">Reference proteome</keyword>
<keyword evidence="3 4" id="KW-0378">Hydrolase</keyword>
<comment type="cofactor">
    <cofactor evidence="1">
        <name>Mg(2+)</name>
        <dbReference type="ChEBI" id="CHEBI:18420"/>
    </cofactor>
</comment>
<evidence type="ECO:0000256" key="4">
    <source>
        <dbReference type="RuleBase" id="RU003476"/>
    </source>
</evidence>
<dbReference type="PRINTS" id="PR00502">
    <property type="entry name" value="NUDIXFAMILY"/>
</dbReference>
<dbReference type="InterPro" id="IPR020084">
    <property type="entry name" value="NUDIX_hydrolase_CS"/>
</dbReference>
<evidence type="ECO:0000313" key="7">
    <source>
        <dbReference type="Proteomes" id="UP000482960"/>
    </source>
</evidence>
<name>A0A6V8LJD5_9ACTN</name>
<feature type="domain" description="Nudix hydrolase" evidence="5">
    <location>
        <begin position="1"/>
        <end position="131"/>
    </location>
</feature>
<evidence type="ECO:0000256" key="1">
    <source>
        <dbReference type="ARBA" id="ARBA00001946"/>
    </source>
</evidence>
<dbReference type="RefSeq" id="WP_218577580.1">
    <property type="nucleotide sequence ID" value="NZ_BLPG01000001.1"/>
</dbReference>
<accession>A0A6V8LJD5</accession>
<dbReference type="PROSITE" id="PS51462">
    <property type="entry name" value="NUDIX"/>
    <property type="match status" value="1"/>
</dbReference>
<reference evidence="6 7" key="1">
    <citation type="submission" date="2020-03" db="EMBL/GenBank/DDBJ databases">
        <title>Whole genome shotgun sequence of Phytohabitans rumicis NBRC 108638.</title>
        <authorList>
            <person name="Komaki H."/>
            <person name="Tamura T."/>
        </authorList>
    </citation>
    <scope>NUCLEOTIDE SEQUENCE [LARGE SCALE GENOMIC DNA]</scope>
    <source>
        <strain evidence="6 7">NBRC 108638</strain>
    </source>
</reference>
<dbReference type="Pfam" id="PF00293">
    <property type="entry name" value="NUDIX"/>
    <property type="match status" value="1"/>
</dbReference>